<protein>
    <recommendedName>
        <fullName evidence="9">Mg-protoporphyrin IX chelatase</fullName>
        <ecNumber evidence="9">6.6.1.1</ecNumber>
    </recommendedName>
</protein>
<sequence>MTARTTARGMRGMGLRRAETRRVGRSRVCGRCWRSVRYLSSPPCGRVRASQATEAEAEAVEESEGFDFSRSQGRSFLPLAKVVDQEAIKTALLLGAVDTEVGGVAISGRRGTCKSVMARGLHDLIPPIEVVEGSWTNADPSKPEEWEEDLVERVEAEGGVSAVKTSVRKAPFIQVPLGITEDRLVGTVDMEKSIETGKTVFQPGLLAEAHRGILYVDEINLLDEGIANLLLSVLSDGVNVVEREGISISHPCRPLLIATYNPEEGPIRQHLLDRIAMTLSSDVPLTLEDRVDVVEIATRFADFSADVIKETDEETEQARTQVILAREYLKEVQIGEKQVKYLVDEAVRGQVQGQRAELFAIRVAKAHCALNGRDRVEEEDLRKAVQLAIIPRATVLDNQPPQEEQPPPPPPPPQDEMPPEDQEEEDEPEDEEDDDDEEEEQEPDQIPEEFVFDPEGVILDPSVLMFANQQKNSQGKSGRAKNLIFSQDRGRYIKPMIPKGEVKRLAVDATLRTAAPYQKPRRDRDVAKGNEAKPVYVDKSDMRSKKLARKAGALVIFVVDASGSMALNRMSSAKGAAMKLLTESYQSRDQVSIVPFYGDEAEVLLPPSKSIAMAKRRLDKLPCGGGSPLCHGLSTAARVGINAMSSGDVGRVMVVCITDGRANVSLGKSLKDPDAIKEDAPKPSSEELKEEVLDMAKKINAQGMQLLVIDTENKFVSTGVAEEIATAANGKYYYLPNASEGEIAATASGALADLKSS</sequence>
<dbReference type="InterPro" id="IPR036465">
    <property type="entry name" value="vWFA_dom_sf"/>
</dbReference>
<dbReference type="SMART" id="SM00327">
    <property type="entry name" value="VWA"/>
    <property type="match status" value="1"/>
</dbReference>
<evidence type="ECO:0000256" key="7">
    <source>
        <dbReference type="ARBA" id="ARBA00023171"/>
    </source>
</evidence>
<dbReference type="InterPro" id="IPR041702">
    <property type="entry name" value="BchD/ChlD_VWA"/>
</dbReference>
<dbReference type="NCBIfam" id="TIGR02031">
    <property type="entry name" value="BchD-ChlD"/>
    <property type="match status" value="1"/>
</dbReference>
<dbReference type="EMBL" id="CP031051">
    <property type="protein sequence ID" value="QDZ25612.1"/>
    <property type="molecule type" value="Genomic_DNA"/>
</dbReference>
<dbReference type="GO" id="GO:0016851">
    <property type="term" value="F:magnesium chelatase activity"/>
    <property type="evidence" value="ECO:0007669"/>
    <property type="project" value="UniProtKB-UniRule"/>
</dbReference>
<comment type="activity regulation">
    <text evidence="9">Redox regulation; active in reducing conditions, inactive in oxidizing conditions.</text>
</comment>
<dbReference type="STRING" id="1764295.A0A5B8N0Q3"/>
<keyword evidence="6 9" id="KW-0067">ATP-binding</keyword>
<reference evidence="12 13" key="1">
    <citation type="submission" date="2018-07" db="EMBL/GenBank/DDBJ databases">
        <title>The complete nuclear genome of the prasinophyte Chloropicon primus (CCMP1205).</title>
        <authorList>
            <person name="Pombert J.-F."/>
            <person name="Otis C."/>
            <person name="Turmel M."/>
            <person name="Lemieux C."/>
        </authorList>
    </citation>
    <scope>NUCLEOTIDE SEQUENCE [LARGE SCALE GENOMIC DNA]</scope>
    <source>
        <strain evidence="12 13">CCMP1205</strain>
    </source>
</reference>
<dbReference type="UniPathway" id="UPA00668"/>
<dbReference type="OrthoDB" id="299997at2759"/>
<evidence type="ECO:0000256" key="6">
    <source>
        <dbReference type="ARBA" id="ARBA00022840"/>
    </source>
</evidence>
<comment type="subcellular location">
    <subcellularLocation>
        <location evidence="9">Plastid</location>
        <location evidence="9">Chloroplast</location>
    </subcellularLocation>
</comment>
<dbReference type="GO" id="GO:0015979">
    <property type="term" value="P:photosynthesis"/>
    <property type="evidence" value="ECO:0007669"/>
    <property type="project" value="UniProtKB-UniRule"/>
</dbReference>
<keyword evidence="13" id="KW-1185">Reference proteome</keyword>
<evidence type="ECO:0000256" key="1">
    <source>
        <dbReference type="ARBA" id="ARBA00005173"/>
    </source>
</evidence>
<dbReference type="PROSITE" id="PS50234">
    <property type="entry name" value="VWFA"/>
    <property type="match status" value="1"/>
</dbReference>
<dbReference type="GO" id="GO:0009507">
    <property type="term" value="C:chloroplast"/>
    <property type="evidence" value="ECO:0007669"/>
    <property type="project" value="UniProtKB-SubCell"/>
</dbReference>
<comment type="subunit">
    <text evidence="9">The magnesium chelatase complex is a heterotrimer consisting of subunits CHLI, CHLD, AND CHLH.</text>
</comment>
<dbReference type="Gene3D" id="3.40.50.410">
    <property type="entry name" value="von Willebrand factor, type A domain"/>
    <property type="match status" value="1"/>
</dbReference>
<gene>
    <name evidence="12" type="ORF">A3770_18p81300</name>
</gene>
<comment type="similarity">
    <text evidence="2 9">Belongs to the Mg-chelatase subunits D/I family.</text>
</comment>
<dbReference type="Gene3D" id="3.40.50.300">
    <property type="entry name" value="P-loop containing nucleotide triphosphate hydrolases"/>
    <property type="match status" value="1"/>
</dbReference>
<keyword evidence="7 9" id="KW-0149">Chlorophyll biosynthesis</keyword>
<proteinExistence type="inferred from homology"/>
<keyword evidence="9" id="KW-0150">Chloroplast</keyword>
<dbReference type="Proteomes" id="UP000316726">
    <property type="component" value="Chromosome 18"/>
</dbReference>
<accession>A0A5B8N0Q3</accession>
<dbReference type="AlphaFoldDB" id="A0A5B8N0Q3"/>
<keyword evidence="5 9" id="KW-0547">Nucleotide-binding</keyword>
<dbReference type="PANTHER" id="PTHR43473:SF2">
    <property type="entry name" value="MAGNESIUM-CHELATASE SUBUNIT CHLD, CHLOROPLASTIC"/>
    <property type="match status" value="1"/>
</dbReference>
<comment type="pathway">
    <text evidence="1 9">Porphyrin-containing compound metabolism; chlorophyll biosynthesis.</text>
</comment>
<evidence type="ECO:0000256" key="9">
    <source>
        <dbReference type="RuleBase" id="RU362087"/>
    </source>
</evidence>
<evidence type="ECO:0000313" key="13">
    <source>
        <dbReference type="Proteomes" id="UP000316726"/>
    </source>
</evidence>
<evidence type="ECO:0000256" key="3">
    <source>
        <dbReference type="ARBA" id="ARBA00022531"/>
    </source>
</evidence>
<dbReference type="Pfam" id="PF13519">
    <property type="entry name" value="VWA_2"/>
    <property type="match status" value="1"/>
</dbReference>
<dbReference type="InterPro" id="IPR000523">
    <property type="entry name" value="Mg_chelatse_chII-like_cat_dom"/>
</dbReference>
<feature type="compositionally biased region" description="Acidic residues" evidence="10">
    <location>
        <begin position="417"/>
        <end position="450"/>
    </location>
</feature>
<dbReference type="Pfam" id="PF01078">
    <property type="entry name" value="Mg_chelatase"/>
    <property type="match status" value="1"/>
</dbReference>
<dbReference type="InterPro" id="IPR041628">
    <property type="entry name" value="ChlI/MoxR_AAA_lid"/>
</dbReference>
<evidence type="ECO:0000256" key="5">
    <source>
        <dbReference type="ARBA" id="ARBA00022741"/>
    </source>
</evidence>
<dbReference type="EC" id="6.6.1.1" evidence="9"/>
<keyword evidence="3 9" id="KW-0602">Photosynthesis</keyword>
<evidence type="ECO:0000256" key="8">
    <source>
        <dbReference type="ARBA" id="ARBA00048693"/>
    </source>
</evidence>
<dbReference type="InterPro" id="IPR027417">
    <property type="entry name" value="P-loop_NTPase"/>
</dbReference>
<keyword evidence="4 9" id="KW-0436">Ligase</keyword>
<dbReference type="Gene3D" id="1.10.8.80">
    <property type="entry name" value="Magnesium chelatase subunit I, C-Terminal domain"/>
    <property type="match status" value="1"/>
</dbReference>
<dbReference type="InterPro" id="IPR002035">
    <property type="entry name" value="VWF_A"/>
</dbReference>
<feature type="domain" description="VWFA" evidence="11">
    <location>
        <begin position="554"/>
        <end position="757"/>
    </location>
</feature>
<dbReference type="Pfam" id="PF17863">
    <property type="entry name" value="AAA_lid_2"/>
    <property type="match status" value="1"/>
</dbReference>
<dbReference type="SUPFAM" id="SSF53300">
    <property type="entry name" value="vWA-like"/>
    <property type="match status" value="1"/>
</dbReference>
<evidence type="ECO:0000313" key="12">
    <source>
        <dbReference type="EMBL" id="QDZ25612.1"/>
    </source>
</evidence>
<dbReference type="InterPro" id="IPR011776">
    <property type="entry name" value="Mg_chelatase_ATPase-dsu"/>
</dbReference>
<feature type="region of interest" description="Disordered" evidence="10">
    <location>
        <begin position="393"/>
        <end position="450"/>
    </location>
</feature>
<dbReference type="GO" id="GO:0015995">
    <property type="term" value="P:chlorophyll biosynthetic process"/>
    <property type="evidence" value="ECO:0007669"/>
    <property type="project" value="UniProtKB-UniPathway"/>
</dbReference>
<keyword evidence="9" id="KW-0934">Plastid</keyword>
<feature type="compositionally biased region" description="Pro residues" evidence="10">
    <location>
        <begin position="403"/>
        <end position="416"/>
    </location>
</feature>
<comment type="catalytic activity">
    <reaction evidence="8 9">
        <text>protoporphyrin IX + Mg(2+) + ATP + H2O = Mg-protoporphyrin IX + ADP + phosphate + 3 H(+)</text>
        <dbReference type="Rhea" id="RHEA:13961"/>
        <dbReference type="ChEBI" id="CHEBI:15377"/>
        <dbReference type="ChEBI" id="CHEBI:15378"/>
        <dbReference type="ChEBI" id="CHEBI:18420"/>
        <dbReference type="ChEBI" id="CHEBI:30616"/>
        <dbReference type="ChEBI" id="CHEBI:43474"/>
        <dbReference type="ChEBI" id="CHEBI:57306"/>
        <dbReference type="ChEBI" id="CHEBI:60492"/>
        <dbReference type="ChEBI" id="CHEBI:456216"/>
        <dbReference type="EC" id="6.6.1.1"/>
    </reaction>
</comment>
<dbReference type="PANTHER" id="PTHR43473">
    <property type="entry name" value="MAGNESIUM-CHELATASE SUBUNIT CHLD, CHLOROPLASTIC"/>
    <property type="match status" value="1"/>
</dbReference>
<comment type="function">
    <text evidence="9">Involved in chlorophyll biosynthesis. Catalyzes the insertion of magnesium ion into protoporphyrin IX to yield Mg-protoporphyrin IX.</text>
</comment>
<dbReference type="CDD" id="cd01451">
    <property type="entry name" value="vWA_Magnesium_chelatase"/>
    <property type="match status" value="1"/>
</dbReference>
<dbReference type="GO" id="GO:0005524">
    <property type="term" value="F:ATP binding"/>
    <property type="evidence" value="ECO:0007669"/>
    <property type="project" value="UniProtKB-UniRule"/>
</dbReference>
<organism evidence="12 13">
    <name type="scientific">Chloropicon primus</name>
    <dbReference type="NCBI Taxonomy" id="1764295"/>
    <lineage>
        <taxon>Eukaryota</taxon>
        <taxon>Viridiplantae</taxon>
        <taxon>Chlorophyta</taxon>
        <taxon>Chloropicophyceae</taxon>
        <taxon>Chloropicales</taxon>
        <taxon>Chloropicaceae</taxon>
        <taxon>Chloropicon</taxon>
    </lineage>
</organism>
<dbReference type="SUPFAM" id="SSF52540">
    <property type="entry name" value="P-loop containing nucleoside triphosphate hydrolases"/>
    <property type="match status" value="1"/>
</dbReference>
<name>A0A5B8N0Q3_9CHLO</name>
<evidence type="ECO:0000259" key="11">
    <source>
        <dbReference type="PROSITE" id="PS50234"/>
    </source>
</evidence>
<evidence type="ECO:0000256" key="10">
    <source>
        <dbReference type="SAM" id="MobiDB-lite"/>
    </source>
</evidence>
<evidence type="ECO:0000256" key="4">
    <source>
        <dbReference type="ARBA" id="ARBA00022598"/>
    </source>
</evidence>
<evidence type="ECO:0000256" key="2">
    <source>
        <dbReference type="ARBA" id="ARBA00005799"/>
    </source>
</evidence>